<dbReference type="PANTHER" id="PTHR18901:SF38">
    <property type="entry name" value="PSEUDOURIDINE-5'-PHOSPHATASE"/>
    <property type="match status" value="1"/>
</dbReference>
<evidence type="ECO:0000313" key="1">
    <source>
        <dbReference type="EMBL" id="KAA9300153.1"/>
    </source>
</evidence>
<sequence length="239" mass="27038">MLLVVLSTSHLFFKEGLMKALKAVIFDMDGLMFDTEKVGYEQTKRAADELGLDYDIEVFKGYLGTNEQETLAYIRKHYSGQPQVDDFITLTSQYIEEALADPNNIDDKKGLYDLLDYLRSRQIKRYIASSSRRDEIIRNLEGKGIADYFEGLVAGNEVQRAKPDPEIYLKAFGLTQLQNKQEVLVLEDSKNGVRAAYQAGLPVLTVPDLIAADEEVRDKAVAVKESLEEVISYIESEYS</sequence>
<organism evidence="1 2">
    <name type="scientific">Aerococcus sanguinicola</name>
    <dbReference type="NCBI Taxonomy" id="119206"/>
    <lineage>
        <taxon>Bacteria</taxon>
        <taxon>Bacillati</taxon>
        <taxon>Bacillota</taxon>
        <taxon>Bacilli</taxon>
        <taxon>Lactobacillales</taxon>
        <taxon>Aerococcaceae</taxon>
        <taxon>Aerococcus</taxon>
    </lineage>
</organism>
<accession>A0A5N1GGU9</accession>
<name>A0A5N1GGU9_9LACT</name>
<dbReference type="SFLD" id="SFLDS00003">
    <property type="entry name" value="Haloacid_Dehalogenase"/>
    <property type="match status" value="1"/>
</dbReference>
<dbReference type="InterPro" id="IPR041492">
    <property type="entry name" value="HAD_2"/>
</dbReference>
<dbReference type="InterPro" id="IPR036412">
    <property type="entry name" value="HAD-like_sf"/>
</dbReference>
<evidence type="ECO:0000313" key="2">
    <source>
        <dbReference type="Proteomes" id="UP000327148"/>
    </source>
</evidence>
<proteinExistence type="predicted"/>
<dbReference type="InterPro" id="IPR023198">
    <property type="entry name" value="PGP-like_dom2"/>
</dbReference>
<gene>
    <name evidence="1" type="ORF">F6I03_08310</name>
</gene>
<dbReference type="PRINTS" id="PR00413">
    <property type="entry name" value="HADHALOGNASE"/>
</dbReference>
<dbReference type="NCBIfam" id="TIGR01509">
    <property type="entry name" value="HAD-SF-IA-v3"/>
    <property type="match status" value="1"/>
</dbReference>
<dbReference type="SFLD" id="SFLDG01129">
    <property type="entry name" value="C1.5:_HAD__Beta-PGM__Phosphata"/>
    <property type="match status" value="1"/>
</dbReference>
<reference evidence="1 2" key="1">
    <citation type="submission" date="2019-09" db="EMBL/GenBank/DDBJ databases">
        <title>Draft genome sequence assemblies of isolates from the urinary tract.</title>
        <authorList>
            <person name="Mores C.R."/>
            <person name="Putonti C."/>
            <person name="Wolfe A.J."/>
        </authorList>
    </citation>
    <scope>NUCLEOTIDE SEQUENCE [LARGE SCALE GENOMIC DNA]</scope>
    <source>
        <strain evidence="1 2">UMB623</strain>
    </source>
</reference>
<dbReference type="PANTHER" id="PTHR18901">
    <property type="entry name" value="2-DEOXYGLUCOSE-6-PHOSPHATE PHOSPHATASE 2"/>
    <property type="match status" value="1"/>
</dbReference>
<dbReference type="InterPro" id="IPR006439">
    <property type="entry name" value="HAD-SF_hydro_IA"/>
</dbReference>
<dbReference type="EMBL" id="VYWO01000006">
    <property type="protein sequence ID" value="KAA9300153.1"/>
    <property type="molecule type" value="Genomic_DNA"/>
</dbReference>
<comment type="caution">
    <text evidence="1">The sequence shown here is derived from an EMBL/GenBank/DDBJ whole genome shotgun (WGS) entry which is preliminary data.</text>
</comment>
<protein>
    <submittedName>
        <fullName evidence="1">HAD family phosphatase</fullName>
    </submittedName>
</protein>
<dbReference type="Gene3D" id="1.10.150.240">
    <property type="entry name" value="Putative phosphatase, domain 2"/>
    <property type="match status" value="1"/>
</dbReference>
<dbReference type="OrthoDB" id="9797743at2"/>
<dbReference type="Gene3D" id="3.40.50.1000">
    <property type="entry name" value="HAD superfamily/HAD-like"/>
    <property type="match status" value="1"/>
</dbReference>
<dbReference type="Proteomes" id="UP000327148">
    <property type="component" value="Unassembled WGS sequence"/>
</dbReference>
<dbReference type="AlphaFoldDB" id="A0A5N1GGU9"/>
<dbReference type="Pfam" id="PF13419">
    <property type="entry name" value="HAD_2"/>
    <property type="match status" value="1"/>
</dbReference>
<dbReference type="SUPFAM" id="SSF56784">
    <property type="entry name" value="HAD-like"/>
    <property type="match status" value="1"/>
</dbReference>
<dbReference type="InterPro" id="IPR023214">
    <property type="entry name" value="HAD_sf"/>
</dbReference>